<evidence type="ECO:0000313" key="2">
    <source>
        <dbReference type="Proteomes" id="UP000008021"/>
    </source>
</evidence>
<reference evidence="1" key="2">
    <citation type="submission" date="2018-05" db="EMBL/GenBank/DDBJ databases">
        <title>OmerRS3 (Oryza meridionalis Reference Sequence Version 3).</title>
        <authorList>
            <person name="Zhang J."/>
            <person name="Kudrna D."/>
            <person name="Lee S."/>
            <person name="Talag J."/>
            <person name="Welchert J."/>
            <person name="Wing R.A."/>
        </authorList>
    </citation>
    <scope>NUCLEOTIDE SEQUENCE [LARGE SCALE GENOMIC DNA]</scope>
    <source>
        <strain evidence="1">cv. OR44</strain>
    </source>
</reference>
<name>A0A0E0FAR6_9ORYZ</name>
<organism evidence="1">
    <name type="scientific">Oryza meridionalis</name>
    <dbReference type="NCBI Taxonomy" id="40149"/>
    <lineage>
        <taxon>Eukaryota</taxon>
        <taxon>Viridiplantae</taxon>
        <taxon>Streptophyta</taxon>
        <taxon>Embryophyta</taxon>
        <taxon>Tracheophyta</taxon>
        <taxon>Spermatophyta</taxon>
        <taxon>Magnoliopsida</taxon>
        <taxon>Liliopsida</taxon>
        <taxon>Poales</taxon>
        <taxon>Poaceae</taxon>
        <taxon>BOP clade</taxon>
        <taxon>Oryzoideae</taxon>
        <taxon>Oryzeae</taxon>
        <taxon>Oryzinae</taxon>
        <taxon>Oryza</taxon>
    </lineage>
</organism>
<dbReference type="Gramene" id="OMERI12G04700.1">
    <property type="protein sequence ID" value="OMERI12G04700.1"/>
    <property type="gene ID" value="OMERI12G04700"/>
</dbReference>
<evidence type="ECO:0000313" key="1">
    <source>
        <dbReference type="EnsemblPlants" id="OMERI12G04700.1"/>
    </source>
</evidence>
<reference evidence="1" key="1">
    <citation type="submission" date="2015-04" db="UniProtKB">
        <authorList>
            <consortium name="EnsemblPlants"/>
        </authorList>
    </citation>
    <scope>IDENTIFICATION</scope>
</reference>
<dbReference type="HOGENOM" id="CLU_2430734_0_0_1"/>
<dbReference type="EnsemblPlants" id="OMERI12G04700.1">
    <property type="protein sequence ID" value="OMERI12G04700.1"/>
    <property type="gene ID" value="OMERI12G04700"/>
</dbReference>
<accession>A0A0E0FAR6</accession>
<sequence length="91" mass="10389">MLPEGHGKLRGYVRFFNLFTAIVRVYLPLSSCGHRDTAVRLLHPFTGDITDFPPLDTLLPYPYTSRSEHLRDVTAASISLAHDLAIRHWWA</sequence>
<dbReference type="Proteomes" id="UP000008021">
    <property type="component" value="Chromosome 12"/>
</dbReference>
<proteinExistence type="predicted"/>
<keyword evidence="2" id="KW-1185">Reference proteome</keyword>
<dbReference type="AlphaFoldDB" id="A0A0E0FAR6"/>
<protein>
    <submittedName>
        <fullName evidence="1">Uncharacterized protein</fullName>
    </submittedName>
</protein>